<feature type="region of interest" description="Disordered" evidence="1">
    <location>
        <begin position="544"/>
        <end position="623"/>
    </location>
</feature>
<protein>
    <submittedName>
        <fullName evidence="4">Uncharacterized protein</fullName>
    </submittedName>
</protein>
<dbReference type="STRING" id="1262450.S3C950"/>
<feature type="transmembrane region" description="Helical" evidence="2">
    <location>
        <begin position="394"/>
        <end position="417"/>
    </location>
</feature>
<keyword evidence="2" id="KW-0472">Membrane</keyword>
<feature type="compositionally biased region" description="Low complexity" evidence="1">
    <location>
        <begin position="480"/>
        <end position="500"/>
    </location>
</feature>
<gene>
    <name evidence="4" type="ORF">F503_01259</name>
</gene>
<keyword evidence="2" id="KW-0812">Transmembrane</keyword>
<feature type="region of interest" description="Disordered" evidence="1">
    <location>
        <begin position="338"/>
        <end position="391"/>
    </location>
</feature>
<feature type="compositionally biased region" description="Polar residues" evidence="1">
    <location>
        <begin position="512"/>
        <end position="526"/>
    </location>
</feature>
<evidence type="ECO:0000313" key="4">
    <source>
        <dbReference type="EMBL" id="EPE08476.1"/>
    </source>
</evidence>
<feature type="signal peptide" evidence="3">
    <location>
        <begin position="1"/>
        <end position="21"/>
    </location>
</feature>
<dbReference type="OMA" id="CIKSGMS"/>
<dbReference type="AlphaFoldDB" id="S3C950"/>
<sequence length="623" mass="64298">MRSGYVRAAALLPFVASLVHAEDIVYVTDLKIFTELAYCAQLALSLDVMSMTETKCSEGVTALQSCVCTEKGYSSSLIGQLSEDVLSKCASTASADISSVLTVFDAYCNQASTYTFPQPSVTVSQFVNDIAEMQYLAPCAYSQVSIAIMDMADNLCPSDAPHLATCVCSKNQNSLAISAKINTNVGQACKLQTADISSAQAFYAAYCDLNNGTSSFPSATNPPGDMSYYITDIPAFWSLTGCGQTALSQAVFTQTYELCPEGPQLLASCACIKPSMSSVVNSYITSAMSRSCSSNEVREAASSALSIFGMYCSAARDDTTLAGITTSIAQTAPFGLGGSGSAAATGTPTATGTKATGTTRGSSSTSGTTSANSGSSAGADSTTSDDSSKSNTPVIVGAVVGVIGGLALIALAAYFVWRHARKSQAQKSEFQQLDNLAPADGPGGPGTQAGTFAGKPELSGTPVAAVGLYPPGQSPSPALSNNYSNQAPSSPSPQQGSGYNNYAYPPPPHTQAELQGQMYSPNGAYPTQQHYSELQAQSIPPAQAELYGSSGTPGPAAELYSPFHAHHPSSLQPIYQADSTPIESPNRANGTTPVSASGLSFHSGPVPQTFSELDGKTQGHTTY</sequence>
<feature type="chain" id="PRO_5004507119" evidence="3">
    <location>
        <begin position="22"/>
        <end position="623"/>
    </location>
</feature>
<accession>S3C950</accession>
<keyword evidence="3" id="KW-0732">Signal</keyword>
<reference evidence="4 5" key="1">
    <citation type="journal article" date="2013" name="BMC Genomics">
        <title>The genome and transcriptome of the pine saprophyte Ophiostoma piceae, and a comparison with the bark beetle-associated pine pathogen Grosmannia clavigera.</title>
        <authorList>
            <person name="Haridas S."/>
            <person name="Wang Y."/>
            <person name="Lim L."/>
            <person name="Massoumi Alamouti S."/>
            <person name="Jackman S."/>
            <person name="Docking R."/>
            <person name="Robertson G."/>
            <person name="Birol I."/>
            <person name="Bohlmann J."/>
            <person name="Breuil C."/>
        </authorList>
    </citation>
    <scope>NUCLEOTIDE SEQUENCE [LARGE SCALE GENOMIC DNA]</scope>
    <source>
        <strain evidence="4 5">UAMH 11346</strain>
    </source>
</reference>
<dbReference type="VEuPathDB" id="FungiDB:F503_01259"/>
<feature type="compositionally biased region" description="Polar residues" evidence="1">
    <location>
        <begin position="569"/>
        <end position="611"/>
    </location>
</feature>
<name>S3C950_OPHP1</name>
<feature type="compositionally biased region" description="Low complexity" evidence="1">
    <location>
        <begin position="341"/>
        <end position="391"/>
    </location>
</feature>
<proteinExistence type="predicted"/>
<organism evidence="4 5">
    <name type="scientific">Ophiostoma piceae (strain UAMH 11346)</name>
    <name type="common">Sap stain fungus</name>
    <dbReference type="NCBI Taxonomy" id="1262450"/>
    <lineage>
        <taxon>Eukaryota</taxon>
        <taxon>Fungi</taxon>
        <taxon>Dikarya</taxon>
        <taxon>Ascomycota</taxon>
        <taxon>Pezizomycotina</taxon>
        <taxon>Sordariomycetes</taxon>
        <taxon>Sordariomycetidae</taxon>
        <taxon>Ophiostomatales</taxon>
        <taxon>Ophiostomataceae</taxon>
        <taxon>Ophiostoma</taxon>
    </lineage>
</organism>
<evidence type="ECO:0000256" key="1">
    <source>
        <dbReference type="SAM" id="MobiDB-lite"/>
    </source>
</evidence>
<dbReference type="eggNOG" id="ENOG502SQDM">
    <property type="taxonomic scope" value="Eukaryota"/>
</dbReference>
<keyword evidence="5" id="KW-1185">Reference proteome</keyword>
<dbReference type="HOGENOM" id="CLU_017868_1_0_1"/>
<evidence type="ECO:0000256" key="2">
    <source>
        <dbReference type="SAM" id="Phobius"/>
    </source>
</evidence>
<evidence type="ECO:0000256" key="3">
    <source>
        <dbReference type="SAM" id="SignalP"/>
    </source>
</evidence>
<dbReference type="Proteomes" id="UP000016923">
    <property type="component" value="Unassembled WGS sequence"/>
</dbReference>
<keyword evidence="2" id="KW-1133">Transmembrane helix</keyword>
<dbReference type="EMBL" id="KE148149">
    <property type="protein sequence ID" value="EPE08476.1"/>
    <property type="molecule type" value="Genomic_DNA"/>
</dbReference>
<evidence type="ECO:0000313" key="5">
    <source>
        <dbReference type="Proteomes" id="UP000016923"/>
    </source>
</evidence>
<dbReference type="OrthoDB" id="3436787at2759"/>
<feature type="region of interest" description="Disordered" evidence="1">
    <location>
        <begin position="434"/>
        <end position="526"/>
    </location>
</feature>